<accession>A0A6J7GYU1</accession>
<gene>
    <name evidence="1" type="ORF">UFOPK3609_00919</name>
</gene>
<evidence type="ECO:0000313" key="1">
    <source>
        <dbReference type="EMBL" id="CAB4911926.1"/>
    </source>
</evidence>
<sequence>MIVYDALSATSEASVKKYRTNPVTTMTRMPATNRYVGTAKLLPDSRSPRRFAAARNATRPTASSTRCSASAGNAEMMLSVPEATDTATVIT</sequence>
<reference evidence="1" key="1">
    <citation type="submission" date="2020-05" db="EMBL/GenBank/DDBJ databases">
        <authorList>
            <person name="Chiriac C."/>
            <person name="Salcher M."/>
            <person name="Ghai R."/>
            <person name="Kavagutti S V."/>
        </authorList>
    </citation>
    <scope>NUCLEOTIDE SEQUENCE</scope>
</reference>
<organism evidence="1">
    <name type="scientific">freshwater metagenome</name>
    <dbReference type="NCBI Taxonomy" id="449393"/>
    <lineage>
        <taxon>unclassified sequences</taxon>
        <taxon>metagenomes</taxon>
        <taxon>ecological metagenomes</taxon>
    </lineage>
</organism>
<dbReference type="EMBL" id="CAFBMQ010000129">
    <property type="protein sequence ID" value="CAB4911926.1"/>
    <property type="molecule type" value="Genomic_DNA"/>
</dbReference>
<dbReference type="AlphaFoldDB" id="A0A6J7GYU1"/>
<name>A0A6J7GYU1_9ZZZZ</name>
<proteinExistence type="predicted"/>
<protein>
    <submittedName>
        <fullName evidence="1">Unannotated protein</fullName>
    </submittedName>
</protein>